<proteinExistence type="predicted"/>
<evidence type="ECO:0000313" key="1">
    <source>
        <dbReference type="EMBL" id="KAA0689044.1"/>
    </source>
</evidence>
<protein>
    <submittedName>
        <fullName evidence="1">Uncharacterized protein</fullName>
    </submittedName>
</protein>
<sequence>MLFCLSILENKKIELVFEVTFLFFQSLTKEQGNESIPIQTRGCDKILVTAPFFRINGANMC</sequence>
<dbReference type="Proteomes" id="UP000448762">
    <property type="component" value="Unassembled WGS sequence"/>
</dbReference>
<reference evidence="1 2" key="1">
    <citation type="submission" date="2018-07" db="EMBL/GenBank/DDBJ databases">
        <title>High quality draft genome sequencing of Enterococcus faecium exhibiting probiotic potential isolated from mucus of freshwater fish.</title>
        <authorList>
            <person name="El-Jeni R."/>
            <person name="Ghedira K."/>
            <person name="Abdelhak S."/>
            <person name="El-Bour M."/>
            <person name="Bouhaouala-Zahar B."/>
        </authorList>
    </citation>
    <scope>NUCLEOTIDE SEQUENCE [LARGE SCALE GENOMIC DNA]</scope>
    <source>
        <strain evidence="1 2">R.A73</strain>
    </source>
</reference>
<dbReference type="EMBL" id="QOVC01000010">
    <property type="protein sequence ID" value="KAA0689044.1"/>
    <property type="molecule type" value="Genomic_DNA"/>
</dbReference>
<evidence type="ECO:0000313" key="2">
    <source>
        <dbReference type="Proteomes" id="UP000448762"/>
    </source>
</evidence>
<name>A0A2A7SWF3_ENTFC</name>
<dbReference type="AlphaFoldDB" id="A0A2A7SWF3"/>
<comment type="caution">
    <text evidence="1">The sequence shown here is derived from an EMBL/GenBank/DDBJ whole genome shotgun (WGS) entry which is preliminary data.</text>
</comment>
<gene>
    <name evidence="1" type="ORF">DTX73_12260</name>
</gene>
<organism evidence="1 2">
    <name type="scientific">Enterococcus faecium</name>
    <name type="common">Streptococcus faecium</name>
    <dbReference type="NCBI Taxonomy" id="1352"/>
    <lineage>
        <taxon>Bacteria</taxon>
        <taxon>Bacillati</taxon>
        <taxon>Bacillota</taxon>
        <taxon>Bacilli</taxon>
        <taxon>Lactobacillales</taxon>
        <taxon>Enterococcaceae</taxon>
        <taxon>Enterococcus</taxon>
    </lineage>
</organism>
<accession>A0A2A7SWF3</accession>